<dbReference type="OrthoDB" id="4129306at2"/>
<organism evidence="2 3">
    <name type="scientific">Streptomyces mobaraensis</name>
    <name type="common">Streptoverticillium mobaraense</name>
    <dbReference type="NCBI Taxonomy" id="35621"/>
    <lineage>
        <taxon>Bacteria</taxon>
        <taxon>Bacillati</taxon>
        <taxon>Actinomycetota</taxon>
        <taxon>Actinomycetes</taxon>
        <taxon>Kitasatosporales</taxon>
        <taxon>Streptomycetaceae</taxon>
        <taxon>Streptomyces</taxon>
    </lineage>
</organism>
<dbReference type="Proteomes" id="UP000327000">
    <property type="component" value="Unassembled WGS sequence"/>
</dbReference>
<dbReference type="AlphaFoldDB" id="A0A5N5WEU0"/>
<proteinExistence type="predicted"/>
<keyword evidence="3" id="KW-1185">Reference proteome</keyword>
<gene>
    <name evidence="2" type="ORF">FRZ00_01445</name>
</gene>
<sequence>MAMLPSARKVGDEKVNGTPTTHYRAEPDLKTLTYRMITAQRAKLASRREGMRRYLLPRADVRSPWATRRRRPPRHC</sequence>
<accession>A0A5N5WEU0</accession>
<name>A0A5N5WEU0_STRMB</name>
<dbReference type="EMBL" id="VOKX01000003">
    <property type="protein sequence ID" value="KAB7852477.1"/>
    <property type="molecule type" value="Genomic_DNA"/>
</dbReference>
<feature type="region of interest" description="Disordered" evidence="1">
    <location>
        <begin position="1"/>
        <end position="23"/>
    </location>
</feature>
<comment type="caution">
    <text evidence="2">The sequence shown here is derived from an EMBL/GenBank/DDBJ whole genome shotgun (WGS) entry which is preliminary data.</text>
</comment>
<evidence type="ECO:0000313" key="3">
    <source>
        <dbReference type="Proteomes" id="UP000327000"/>
    </source>
</evidence>
<evidence type="ECO:0000313" key="2">
    <source>
        <dbReference type="EMBL" id="KAB7852477.1"/>
    </source>
</evidence>
<evidence type="ECO:0000256" key="1">
    <source>
        <dbReference type="SAM" id="MobiDB-lite"/>
    </source>
</evidence>
<reference evidence="2 3" key="1">
    <citation type="journal article" date="2019" name="Microb. Cell Fact.">
        <title>Exploring novel herbicidin analogues by transcriptional regulator overexpression and MS/MS molecular networking.</title>
        <authorList>
            <person name="Shi Y."/>
            <person name="Gu R."/>
            <person name="Li Y."/>
            <person name="Wang X."/>
            <person name="Ren W."/>
            <person name="Li X."/>
            <person name="Wang L."/>
            <person name="Xie Y."/>
            <person name="Hong B."/>
        </authorList>
    </citation>
    <scope>NUCLEOTIDE SEQUENCE [LARGE SCALE GENOMIC DNA]</scope>
    <source>
        <strain evidence="2 3">US-43</strain>
    </source>
</reference>
<protein>
    <submittedName>
        <fullName evidence="2">Uncharacterized protein</fullName>
    </submittedName>
</protein>